<dbReference type="KEGG" id="bgok:Pr1d_29020"/>
<dbReference type="GO" id="GO:0016020">
    <property type="term" value="C:membrane"/>
    <property type="evidence" value="ECO:0007669"/>
    <property type="project" value="UniProtKB-SubCell"/>
</dbReference>
<protein>
    <submittedName>
        <fullName evidence="7">Hemolysin-III related</fullName>
    </submittedName>
</protein>
<feature type="binding site" evidence="5">
    <location>
        <position position="65"/>
    </location>
    <ligand>
        <name>Zn(2+)</name>
        <dbReference type="ChEBI" id="CHEBI:29105"/>
    </ligand>
</feature>
<evidence type="ECO:0000256" key="1">
    <source>
        <dbReference type="ARBA" id="ARBA00004141"/>
    </source>
</evidence>
<evidence type="ECO:0000256" key="4">
    <source>
        <dbReference type="ARBA" id="ARBA00023136"/>
    </source>
</evidence>
<dbReference type="RefSeq" id="WP_168205225.1">
    <property type="nucleotide sequence ID" value="NZ_CP042913.1"/>
</dbReference>
<keyword evidence="4 6" id="KW-0472">Membrane</keyword>
<keyword evidence="3 6" id="KW-1133">Transmembrane helix</keyword>
<keyword evidence="5" id="KW-0862">Zinc</keyword>
<dbReference type="Proteomes" id="UP000323917">
    <property type="component" value="Chromosome"/>
</dbReference>
<reference evidence="7 8" key="1">
    <citation type="submission" date="2019-08" db="EMBL/GenBank/DDBJ databases">
        <title>Deep-cultivation of Planctomycetes and their phenomic and genomic characterization uncovers novel biology.</title>
        <authorList>
            <person name="Wiegand S."/>
            <person name="Jogler M."/>
            <person name="Boedeker C."/>
            <person name="Pinto D."/>
            <person name="Vollmers J."/>
            <person name="Rivas-Marin E."/>
            <person name="Kohn T."/>
            <person name="Peeters S.H."/>
            <person name="Heuer A."/>
            <person name="Rast P."/>
            <person name="Oberbeckmann S."/>
            <person name="Bunk B."/>
            <person name="Jeske O."/>
            <person name="Meyerdierks A."/>
            <person name="Storesund J.E."/>
            <person name="Kallscheuer N."/>
            <person name="Luecker S."/>
            <person name="Lage O.M."/>
            <person name="Pohl T."/>
            <person name="Merkel B.J."/>
            <person name="Hornburger P."/>
            <person name="Mueller R.-W."/>
            <person name="Bruemmer F."/>
            <person name="Labrenz M."/>
            <person name="Spormann A.M."/>
            <person name="Op den Camp H."/>
            <person name="Overmann J."/>
            <person name="Amann R."/>
            <person name="Jetten M.S.M."/>
            <person name="Mascher T."/>
            <person name="Medema M.H."/>
            <person name="Devos D.P."/>
            <person name="Kaster A.-K."/>
            <person name="Ovreas L."/>
            <person name="Rohde M."/>
            <person name="Galperin M.Y."/>
            <person name="Jogler C."/>
        </authorList>
    </citation>
    <scope>NUCLEOTIDE SEQUENCE [LARGE SCALE GENOMIC DNA]</scope>
    <source>
        <strain evidence="7 8">Pr1d</strain>
    </source>
</reference>
<feature type="transmembrane region" description="Helical" evidence="6">
    <location>
        <begin position="197"/>
        <end position="217"/>
    </location>
</feature>
<gene>
    <name evidence="7" type="ORF">Pr1d_29020</name>
</gene>
<dbReference type="InterPro" id="IPR004254">
    <property type="entry name" value="AdipoR/HlyIII-related"/>
</dbReference>
<feature type="transmembrane region" description="Helical" evidence="6">
    <location>
        <begin position="137"/>
        <end position="154"/>
    </location>
</feature>
<feature type="transmembrane region" description="Helical" evidence="6">
    <location>
        <begin position="108"/>
        <end position="131"/>
    </location>
</feature>
<proteinExistence type="predicted"/>
<dbReference type="EMBL" id="CP042913">
    <property type="protein sequence ID" value="QEG35600.1"/>
    <property type="molecule type" value="Genomic_DNA"/>
</dbReference>
<feature type="binding site" evidence="5">
    <location>
        <position position="199"/>
    </location>
    <ligand>
        <name>Zn(2+)</name>
        <dbReference type="ChEBI" id="CHEBI:29105"/>
    </ligand>
</feature>
<sequence length="232" mass="25685">MANVISISGFSDPFSSLSHLLGAGVFAVLSVFLVRRGRGDAWRVFSLVLFCLGAVALLTISGVNHLIARQGTTHLIMQRLDHAAIFVLIACSFTPIHMILFHGWGRWGALAIIWAIAFLGITLKSIFFVSISESVGTAMYIGMGWIGLFSWFSIVRRYGFDFAQPIMWGGLAYTIGAILDILQWPVVISGVIQWHEVFHVAVLLGLACHWSFIYQIANWPIDTPHRNAPRSV</sequence>
<feature type="transmembrane region" description="Helical" evidence="6">
    <location>
        <begin position="16"/>
        <end position="34"/>
    </location>
</feature>
<evidence type="ECO:0000256" key="5">
    <source>
        <dbReference type="PIRSR" id="PIRSR604254-1"/>
    </source>
</evidence>
<evidence type="ECO:0000256" key="6">
    <source>
        <dbReference type="SAM" id="Phobius"/>
    </source>
</evidence>
<name>A0A5B9QDA4_9BACT</name>
<feature type="transmembrane region" description="Helical" evidence="6">
    <location>
        <begin position="41"/>
        <end position="63"/>
    </location>
</feature>
<evidence type="ECO:0000313" key="7">
    <source>
        <dbReference type="EMBL" id="QEG35600.1"/>
    </source>
</evidence>
<dbReference type="GO" id="GO:0046872">
    <property type="term" value="F:metal ion binding"/>
    <property type="evidence" value="ECO:0007669"/>
    <property type="project" value="UniProtKB-KW"/>
</dbReference>
<evidence type="ECO:0000313" key="8">
    <source>
        <dbReference type="Proteomes" id="UP000323917"/>
    </source>
</evidence>
<keyword evidence="5" id="KW-0479">Metal-binding</keyword>
<keyword evidence="2 6" id="KW-0812">Transmembrane</keyword>
<dbReference type="PANTHER" id="PTHR20855">
    <property type="entry name" value="ADIPOR/PROGESTIN RECEPTOR-RELATED"/>
    <property type="match status" value="1"/>
</dbReference>
<dbReference type="Pfam" id="PF03006">
    <property type="entry name" value="HlyIII"/>
    <property type="match status" value="1"/>
</dbReference>
<dbReference type="PANTHER" id="PTHR20855:SF3">
    <property type="entry name" value="LD03007P"/>
    <property type="match status" value="1"/>
</dbReference>
<accession>A0A5B9QDA4</accession>
<comment type="subcellular location">
    <subcellularLocation>
        <location evidence="1">Membrane</location>
        <topology evidence="1">Multi-pass membrane protein</topology>
    </subcellularLocation>
</comment>
<dbReference type="AlphaFoldDB" id="A0A5B9QDA4"/>
<evidence type="ECO:0000256" key="2">
    <source>
        <dbReference type="ARBA" id="ARBA00022692"/>
    </source>
</evidence>
<evidence type="ECO:0000256" key="3">
    <source>
        <dbReference type="ARBA" id="ARBA00022989"/>
    </source>
</evidence>
<feature type="transmembrane region" description="Helical" evidence="6">
    <location>
        <begin position="166"/>
        <end position="185"/>
    </location>
</feature>
<organism evidence="7 8">
    <name type="scientific">Bythopirellula goksoeyrii</name>
    <dbReference type="NCBI Taxonomy" id="1400387"/>
    <lineage>
        <taxon>Bacteria</taxon>
        <taxon>Pseudomonadati</taxon>
        <taxon>Planctomycetota</taxon>
        <taxon>Planctomycetia</taxon>
        <taxon>Pirellulales</taxon>
        <taxon>Lacipirellulaceae</taxon>
        <taxon>Bythopirellula</taxon>
    </lineage>
</organism>
<feature type="binding site" evidence="5">
    <location>
        <position position="195"/>
    </location>
    <ligand>
        <name>Zn(2+)</name>
        <dbReference type="ChEBI" id="CHEBI:29105"/>
    </ligand>
</feature>
<keyword evidence="8" id="KW-1185">Reference proteome</keyword>
<feature type="transmembrane region" description="Helical" evidence="6">
    <location>
        <begin position="83"/>
        <end position="101"/>
    </location>
</feature>